<evidence type="ECO:0000313" key="3">
    <source>
        <dbReference type="Proteomes" id="UP000621455"/>
    </source>
</evidence>
<dbReference type="Pfam" id="PF06527">
    <property type="entry name" value="TniQ"/>
    <property type="match status" value="1"/>
</dbReference>
<dbReference type="Proteomes" id="UP000621455">
    <property type="component" value="Unassembled WGS sequence"/>
</dbReference>
<proteinExistence type="predicted"/>
<evidence type="ECO:0000313" key="2">
    <source>
        <dbReference type="EMBL" id="NHZ83670.1"/>
    </source>
</evidence>
<sequence length="355" mass="39630">MRLLPGLVENELLSSYLGRCAAMRGTSLYRFSKACSPDWPAWSRDLDRACGDVVLNQIAICTGVSAGRLREATLEAVARPLQSRCRTGTGVTPFINAIGLRSCTARRLYGLQFCPACLSESPVFLRDWRMSFVTVCEKHKTSLLDRCPHCSSPAIPGWRSSILVRCWACGAWLKNARPGGQADHMEFMLRAQGLLLKAVHANPVEFSNLHVAGTEFIEGAVILLRVLKGHIRGPIQVEGWDGAPALGQRIEMLGVRERFTWFSFLGWLLADWPDNFAKVAKEVSLTQVPFESGTPLPRWLDVCVQALPPRRRARKCRWTSALVNEVRRVERLGRATYRSDRAEVLLSAARSRRGS</sequence>
<dbReference type="EMBL" id="WHJG01000058">
    <property type="protein sequence ID" value="NHZ83670.1"/>
    <property type="molecule type" value="Genomic_DNA"/>
</dbReference>
<dbReference type="RefSeq" id="WP_167093570.1">
    <property type="nucleotide sequence ID" value="NZ_WHJG01000058.1"/>
</dbReference>
<reference evidence="2 3" key="1">
    <citation type="submission" date="2019-10" db="EMBL/GenBank/DDBJ databases">
        <title>Taxonomy of Antarctic Massilia spp.: description of Massilia rubra sp. nov., Massilia aquatica sp. nov., Massilia mucilaginosa sp. nov., Massilia frigida sp. nov. isolated from streams, lakes and regoliths.</title>
        <authorList>
            <person name="Holochova P."/>
            <person name="Sedlacek I."/>
            <person name="Kralova S."/>
            <person name="Maslanova I."/>
            <person name="Busse H.-J."/>
            <person name="Stankova E."/>
            <person name="Vrbovska V."/>
            <person name="Kovarovic V."/>
            <person name="Bartak M."/>
            <person name="Svec P."/>
            <person name="Pantucek R."/>
        </authorList>
    </citation>
    <scope>NUCLEOTIDE SEQUENCE [LARGE SCALE GENOMIC DNA]</scope>
    <source>
        <strain evidence="2 3">CCM 8695</strain>
    </source>
</reference>
<comment type="caution">
    <text evidence="2">The sequence shown here is derived from an EMBL/GenBank/DDBJ whole genome shotgun (WGS) entry which is preliminary data.</text>
</comment>
<name>A0ABX0NDY2_9BURK</name>
<gene>
    <name evidence="2" type="ORF">F2P44_31045</name>
</gene>
<accession>A0ABX0NDY2</accession>
<keyword evidence="3" id="KW-1185">Reference proteome</keyword>
<feature type="domain" description="TniQ" evidence="1">
    <location>
        <begin position="5"/>
        <end position="143"/>
    </location>
</feature>
<organism evidence="2 3">
    <name type="scientific">Massilia frigida</name>
    <dbReference type="NCBI Taxonomy" id="2609281"/>
    <lineage>
        <taxon>Bacteria</taxon>
        <taxon>Pseudomonadati</taxon>
        <taxon>Pseudomonadota</taxon>
        <taxon>Betaproteobacteria</taxon>
        <taxon>Burkholderiales</taxon>
        <taxon>Oxalobacteraceae</taxon>
        <taxon>Telluria group</taxon>
        <taxon>Massilia</taxon>
    </lineage>
</organism>
<dbReference type="InterPro" id="IPR009492">
    <property type="entry name" value="TniQ"/>
</dbReference>
<evidence type="ECO:0000259" key="1">
    <source>
        <dbReference type="Pfam" id="PF06527"/>
    </source>
</evidence>
<protein>
    <recommendedName>
        <fullName evidence="1">TniQ domain-containing protein</fullName>
    </recommendedName>
</protein>